<evidence type="ECO:0000256" key="1">
    <source>
        <dbReference type="SAM" id="Phobius"/>
    </source>
</evidence>
<keyword evidence="1" id="KW-0472">Membrane</keyword>
<name>A0A6J4VGX9_9DEIN</name>
<gene>
    <name evidence="2" type="ORF">AVDCRST_MAG86-2936</name>
</gene>
<proteinExistence type="predicted"/>
<keyword evidence="1" id="KW-1133">Transmembrane helix</keyword>
<accession>A0A6J4VGX9</accession>
<reference evidence="2" key="1">
    <citation type="submission" date="2020-02" db="EMBL/GenBank/DDBJ databases">
        <authorList>
            <person name="Meier V. D."/>
        </authorList>
    </citation>
    <scope>NUCLEOTIDE SEQUENCE</scope>
    <source>
        <strain evidence="2">AVDCRST_MAG86</strain>
    </source>
</reference>
<evidence type="ECO:0000313" key="2">
    <source>
        <dbReference type="EMBL" id="CAA9578170.1"/>
    </source>
</evidence>
<dbReference type="AlphaFoldDB" id="A0A6J4VGX9"/>
<protein>
    <submittedName>
        <fullName evidence="2">Uncharacterized protein</fullName>
    </submittedName>
</protein>
<sequence>MLVRHVVKVLLVVNVVMQNFILKAIWIGSLSTRVQYFMCITPVDSF</sequence>
<keyword evidence="1" id="KW-0812">Transmembrane</keyword>
<organism evidence="2">
    <name type="scientific">uncultured Truepera sp</name>
    <dbReference type="NCBI Taxonomy" id="543023"/>
    <lineage>
        <taxon>Bacteria</taxon>
        <taxon>Thermotogati</taxon>
        <taxon>Deinococcota</taxon>
        <taxon>Deinococci</taxon>
        <taxon>Trueperales</taxon>
        <taxon>Trueperaceae</taxon>
        <taxon>Truepera</taxon>
        <taxon>environmental samples</taxon>
    </lineage>
</organism>
<dbReference type="EMBL" id="CADCWP010000215">
    <property type="protein sequence ID" value="CAA9578170.1"/>
    <property type="molecule type" value="Genomic_DNA"/>
</dbReference>
<feature type="transmembrane region" description="Helical" evidence="1">
    <location>
        <begin position="6"/>
        <end position="28"/>
    </location>
</feature>